<feature type="compositionally biased region" description="Low complexity" evidence="1">
    <location>
        <begin position="171"/>
        <end position="183"/>
    </location>
</feature>
<name>A0A9W7DB86_9STRA</name>
<dbReference type="EMBL" id="BSXT01018887">
    <property type="protein sequence ID" value="GMG15538.1"/>
    <property type="molecule type" value="Genomic_DNA"/>
</dbReference>
<reference evidence="2" key="1">
    <citation type="submission" date="2023-04" db="EMBL/GenBank/DDBJ databases">
        <title>Phytophthora fragariaefolia NBRC 109709.</title>
        <authorList>
            <person name="Ichikawa N."/>
            <person name="Sato H."/>
            <person name="Tonouchi N."/>
        </authorList>
    </citation>
    <scope>NUCLEOTIDE SEQUENCE</scope>
    <source>
        <strain evidence="2">NBRC 109709</strain>
    </source>
</reference>
<evidence type="ECO:0000313" key="3">
    <source>
        <dbReference type="Proteomes" id="UP001165121"/>
    </source>
</evidence>
<keyword evidence="3" id="KW-1185">Reference proteome</keyword>
<dbReference type="OrthoDB" id="94159at2759"/>
<proteinExistence type="predicted"/>
<evidence type="ECO:0000313" key="2">
    <source>
        <dbReference type="EMBL" id="GMG15538.1"/>
    </source>
</evidence>
<accession>A0A9W7DB86</accession>
<gene>
    <name evidence="2" type="ORF">Pfra01_002947900</name>
</gene>
<comment type="caution">
    <text evidence="2">The sequence shown here is derived from an EMBL/GenBank/DDBJ whole genome shotgun (WGS) entry which is preliminary data.</text>
</comment>
<feature type="region of interest" description="Disordered" evidence="1">
    <location>
        <begin position="132"/>
        <end position="202"/>
    </location>
</feature>
<evidence type="ECO:0000256" key="1">
    <source>
        <dbReference type="SAM" id="MobiDB-lite"/>
    </source>
</evidence>
<dbReference type="AlphaFoldDB" id="A0A9W7DB86"/>
<dbReference type="Proteomes" id="UP001165121">
    <property type="component" value="Unassembled WGS sequence"/>
</dbReference>
<protein>
    <submittedName>
        <fullName evidence="2">Unnamed protein product</fullName>
    </submittedName>
</protein>
<sequence length="202" mass="23137">MRLTDQLRLQNRPSVLMQVKVRSLKRSPDQVSLVCARRAAPAPFSWDKIRADIRELLLAGEPFWDAVADARKNHMLHARFGKRALVDMLVSSTYWQALGRTPWMNYVPEGYYHAAQEKLKDPAMSEIPERWEPLPIKPAPGSPDNSLSWPHFSDDDGDDDKFNNTYHAKATPSSVSSSTRSTSQRFRNDRQGFAHQSRQNFV</sequence>
<organism evidence="2 3">
    <name type="scientific">Phytophthora fragariaefolia</name>
    <dbReference type="NCBI Taxonomy" id="1490495"/>
    <lineage>
        <taxon>Eukaryota</taxon>
        <taxon>Sar</taxon>
        <taxon>Stramenopiles</taxon>
        <taxon>Oomycota</taxon>
        <taxon>Peronosporomycetes</taxon>
        <taxon>Peronosporales</taxon>
        <taxon>Peronosporaceae</taxon>
        <taxon>Phytophthora</taxon>
    </lineage>
</organism>